<dbReference type="PRINTS" id="PR00747">
    <property type="entry name" value="GLYHDRLASE47"/>
</dbReference>
<dbReference type="PANTHER" id="PTHR45679:SF5">
    <property type="entry name" value="ER DEGRADATION-ENHANCING ALPHA-MANNOSIDASE-LIKE PROTEIN 1"/>
    <property type="match status" value="1"/>
</dbReference>
<protein>
    <recommendedName>
        <fullName evidence="6">alpha-1,2-Mannosidase</fullName>
        <ecNumber evidence="6">3.2.1.-</ecNumber>
    </recommendedName>
</protein>
<evidence type="ECO:0000256" key="1">
    <source>
        <dbReference type="ARBA" id="ARBA00004240"/>
    </source>
</evidence>
<comment type="subcellular location">
    <subcellularLocation>
        <location evidence="1">Endoplasmic reticulum</location>
    </subcellularLocation>
</comment>
<keyword evidence="3" id="KW-0256">Endoplasmic reticulum</keyword>
<dbReference type="Gene3D" id="1.50.10.10">
    <property type="match status" value="1"/>
</dbReference>
<sequence length="293" mass="33092">SQAAPSPSKPRGCFCAPEPGCVRLHPTRFYLSCVLSVIRVLGSLLSAHRIITDSKQPFGDMTIEDYDNELLHMAHDLAVRLLPAFENTRTGIPYPRVNLKTGVPPDSNNETCTAGAGSLLVEFGILSRLLGDSTFEWVARRAVKALWSLRSNDTGLLGNVVDIQTGRWVGKQSGLGAGLDSFYEYLLKSYILFGEEEDLEMFNAAYQSIQNHLRRGAICLHAFYYAIWKRYGALPERYNWQLQAPDVLFYPLRPELVESTYLLYQATKNPFYLHVGMDILQSLEKYTRVKLVF</sequence>
<dbReference type="GO" id="GO:0004571">
    <property type="term" value="F:mannosyl-oligosaccharide 1,2-alpha-mannosidase activity"/>
    <property type="evidence" value="ECO:0007669"/>
    <property type="project" value="InterPro"/>
</dbReference>
<dbReference type="InterPro" id="IPR036026">
    <property type="entry name" value="Seven-hairpin_glycosidases"/>
</dbReference>
<organism evidence="7 8">
    <name type="scientific">Pteropus vampyrus</name>
    <name type="common">Large flying fox</name>
    <dbReference type="NCBI Taxonomy" id="132908"/>
    <lineage>
        <taxon>Eukaryota</taxon>
        <taxon>Metazoa</taxon>
        <taxon>Chordata</taxon>
        <taxon>Craniata</taxon>
        <taxon>Vertebrata</taxon>
        <taxon>Euteleostomi</taxon>
        <taxon>Mammalia</taxon>
        <taxon>Eutheria</taxon>
        <taxon>Laurasiatheria</taxon>
        <taxon>Chiroptera</taxon>
        <taxon>Yinpterochiroptera</taxon>
        <taxon>Pteropodoidea</taxon>
        <taxon>Pteropodidae</taxon>
        <taxon>Pteropodinae</taxon>
        <taxon>Pteropus</taxon>
    </lineage>
</organism>
<evidence type="ECO:0000313" key="8">
    <source>
        <dbReference type="RefSeq" id="XP_023382409.1"/>
    </source>
</evidence>
<dbReference type="GO" id="GO:0016020">
    <property type="term" value="C:membrane"/>
    <property type="evidence" value="ECO:0007669"/>
    <property type="project" value="InterPro"/>
</dbReference>
<accession>A0A6P6C4Z0</accession>
<dbReference type="Pfam" id="PF01532">
    <property type="entry name" value="Glyco_hydro_47"/>
    <property type="match status" value="2"/>
</dbReference>
<feature type="non-terminal residue" evidence="8">
    <location>
        <position position="1"/>
    </location>
</feature>
<dbReference type="InterPro" id="IPR044674">
    <property type="entry name" value="EDEM1/2/3"/>
</dbReference>
<evidence type="ECO:0000313" key="7">
    <source>
        <dbReference type="Proteomes" id="UP000515202"/>
    </source>
</evidence>
<comment type="similarity">
    <text evidence="2 6">Belongs to the glycosyl hydrolase 47 family.</text>
</comment>
<evidence type="ECO:0000256" key="4">
    <source>
        <dbReference type="ARBA" id="ARBA00023180"/>
    </source>
</evidence>
<dbReference type="PANTHER" id="PTHR45679">
    <property type="entry name" value="ER DEGRADATION-ENHANCING ALPHA-MANNOSIDASE-LIKE PROTEIN 2"/>
    <property type="match status" value="1"/>
</dbReference>
<proteinExistence type="inferred from homology"/>
<evidence type="ECO:0000256" key="2">
    <source>
        <dbReference type="ARBA" id="ARBA00007658"/>
    </source>
</evidence>
<dbReference type="SUPFAM" id="SSF48225">
    <property type="entry name" value="Seven-hairpin glycosidases"/>
    <property type="match status" value="1"/>
</dbReference>
<keyword evidence="7" id="KW-1185">Reference proteome</keyword>
<evidence type="ECO:0000256" key="6">
    <source>
        <dbReference type="RuleBase" id="RU361193"/>
    </source>
</evidence>
<dbReference type="Proteomes" id="UP000515202">
    <property type="component" value="Unplaced"/>
</dbReference>
<dbReference type="GO" id="GO:0006986">
    <property type="term" value="P:response to unfolded protein"/>
    <property type="evidence" value="ECO:0007669"/>
    <property type="project" value="UniProtKB-KW"/>
</dbReference>
<name>A0A6P6C4Z0_PTEVA</name>
<dbReference type="InterPro" id="IPR012341">
    <property type="entry name" value="6hp_glycosidase-like_sf"/>
</dbReference>
<keyword evidence="5" id="KW-0834">Unfolded protein response</keyword>
<dbReference type="GeneID" id="105310258"/>
<dbReference type="KEGG" id="pvp:105310258"/>
<reference evidence="8" key="1">
    <citation type="submission" date="2025-08" db="UniProtKB">
        <authorList>
            <consortium name="RefSeq"/>
        </authorList>
    </citation>
    <scope>IDENTIFICATION</scope>
    <source>
        <tissue evidence="8">Kidney</tissue>
    </source>
</reference>
<keyword evidence="4" id="KW-0325">Glycoprotein</keyword>
<dbReference type="InterPro" id="IPR001382">
    <property type="entry name" value="Glyco_hydro_47"/>
</dbReference>
<evidence type="ECO:0000256" key="5">
    <source>
        <dbReference type="ARBA" id="ARBA00023230"/>
    </source>
</evidence>
<keyword evidence="6" id="KW-0326">Glycosidase</keyword>
<dbReference type="AlphaFoldDB" id="A0A6P6C4Z0"/>
<dbReference type="GO" id="GO:0044322">
    <property type="term" value="C:endoplasmic reticulum quality control compartment"/>
    <property type="evidence" value="ECO:0007669"/>
    <property type="project" value="GOC"/>
</dbReference>
<dbReference type="RefSeq" id="XP_023382409.1">
    <property type="nucleotide sequence ID" value="XM_023526641.1"/>
</dbReference>
<keyword evidence="6" id="KW-0378">Hydrolase</keyword>
<gene>
    <name evidence="8" type="primary">LOC105310258</name>
</gene>
<dbReference type="GO" id="GO:1904380">
    <property type="term" value="P:endoplasmic reticulum mannose trimming"/>
    <property type="evidence" value="ECO:0007669"/>
    <property type="project" value="InterPro"/>
</dbReference>
<dbReference type="EC" id="3.2.1.-" evidence="6"/>
<dbReference type="GO" id="GO:0005509">
    <property type="term" value="F:calcium ion binding"/>
    <property type="evidence" value="ECO:0007669"/>
    <property type="project" value="InterPro"/>
</dbReference>
<dbReference type="OrthoDB" id="8118055at2759"/>
<dbReference type="GO" id="GO:0005975">
    <property type="term" value="P:carbohydrate metabolic process"/>
    <property type="evidence" value="ECO:0007669"/>
    <property type="project" value="InterPro"/>
</dbReference>
<evidence type="ECO:0000256" key="3">
    <source>
        <dbReference type="ARBA" id="ARBA00022824"/>
    </source>
</evidence>